<reference evidence="1 2" key="1">
    <citation type="submission" date="2024-09" db="EMBL/GenBank/DDBJ databases">
        <title>Rethinking Asexuality: The Enigmatic Case of Functional Sexual Genes in Lepraria (Stereocaulaceae).</title>
        <authorList>
            <person name="Doellman M."/>
            <person name="Sun Y."/>
            <person name="Barcenas-Pena A."/>
            <person name="Lumbsch H.T."/>
            <person name="Grewe F."/>
        </authorList>
    </citation>
    <scope>NUCLEOTIDE SEQUENCE [LARGE SCALE GENOMIC DNA]</scope>
    <source>
        <strain evidence="1 2">Grewe 0041</strain>
    </source>
</reference>
<name>A0ABR4B9R2_9LECA</name>
<proteinExistence type="predicted"/>
<dbReference type="Proteomes" id="UP001590951">
    <property type="component" value="Unassembled WGS sequence"/>
</dbReference>
<accession>A0ABR4B9R2</accession>
<evidence type="ECO:0000313" key="2">
    <source>
        <dbReference type="Proteomes" id="UP001590951"/>
    </source>
</evidence>
<protein>
    <recommendedName>
        <fullName evidence="3">C2H2-type domain-containing protein</fullName>
    </recommendedName>
</protein>
<evidence type="ECO:0008006" key="3">
    <source>
        <dbReference type="Google" id="ProtNLM"/>
    </source>
</evidence>
<sequence>MFDEEYESATTRYGGSSQSLWLNNFYTNSLASRIPSNIYIKNLYINNCNCSTSVTCGNCNETFSSQAAKDQHDRDYPKTCSQHYQFFCLLE</sequence>
<keyword evidence="2" id="KW-1185">Reference proteome</keyword>
<comment type="caution">
    <text evidence="1">The sequence shown here is derived from an EMBL/GenBank/DDBJ whole genome shotgun (WGS) entry which is preliminary data.</text>
</comment>
<evidence type="ECO:0000313" key="1">
    <source>
        <dbReference type="EMBL" id="KAL2054560.1"/>
    </source>
</evidence>
<gene>
    <name evidence="1" type="ORF">ABVK25_005308</name>
</gene>
<dbReference type="EMBL" id="JBHFEH010000015">
    <property type="protein sequence ID" value="KAL2054560.1"/>
    <property type="molecule type" value="Genomic_DNA"/>
</dbReference>
<organism evidence="1 2">
    <name type="scientific">Lepraria finkii</name>
    <dbReference type="NCBI Taxonomy" id="1340010"/>
    <lineage>
        <taxon>Eukaryota</taxon>
        <taxon>Fungi</taxon>
        <taxon>Dikarya</taxon>
        <taxon>Ascomycota</taxon>
        <taxon>Pezizomycotina</taxon>
        <taxon>Lecanoromycetes</taxon>
        <taxon>OSLEUM clade</taxon>
        <taxon>Lecanoromycetidae</taxon>
        <taxon>Lecanorales</taxon>
        <taxon>Lecanorineae</taxon>
        <taxon>Stereocaulaceae</taxon>
        <taxon>Lepraria</taxon>
    </lineage>
</organism>